<evidence type="ECO:0000259" key="1">
    <source>
        <dbReference type="Pfam" id="PF09722"/>
    </source>
</evidence>
<organism evidence="2 3">
    <name type="scientific">Marinobacter orientalis</name>
    <dbReference type="NCBI Taxonomy" id="1928859"/>
    <lineage>
        <taxon>Bacteria</taxon>
        <taxon>Pseudomonadati</taxon>
        <taxon>Pseudomonadota</taxon>
        <taxon>Gammaproteobacteria</taxon>
        <taxon>Pseudomonadales</taxon>
        <taxon>Marinobacteraceae</taxon>
        <taxon>Marinobacter</taxon>
    </lineage>
</organism>
<proteinExistence type="predicted"/>
<comment type="caution">
    <text evidence="2">The sequence shown here is derived from an EMBL/GenBank/DDBJ whole genome shotgun (WGS) entry which is preliminary data.</text>
</comment>
<name>A0A7Y0WS35_9GAMM</name>
<dbReference type="OrthoDB" id="8595277at2"/>
<reference evidence="2 3" key="1">
    <citation type="submission" date="2020-04" db="EMBL/GenBank/DDBJ databases">
        <title>Marinobacter oceani sp. nov., isolated from marine solar saltern.</title>
        <authorList>
            <person name="Chen X.-Y."/>
        </authorList>
    </citation>
    <scope>NUCLEOTIDE SEQUENCE [LARGE SCALE GENOMIC DNA]</scope>
    <source>
        <strain evidence="2 3">W62</strain>
    </source>
</reference>
<gene>
    <name evidence="2" type="ORF">HIU99_07735</name>
</gene>
<dbReference type="AlphaFoldDB" id="A0A7Y0WS35"/>
<protein>
    <submittedName>
        <fullName evidence="2">DUF2384 domain-containing protein</fullName>
    </submittedName>
</protein>
<dbReference type="Proteomes" id="UP000567186">
    <property type="component" value="Unassembled WGS sequence"/>
</dbReference>
<accession>A0A7Y0WS35</accession>
<keyword evidence="3" id="KW-1185">Reference proteome</keyword>
<sequence length="72" mass="7892">MEQPDNNLSSLREIAIAEAVELFEGDQKAASQWLAKPGRALGNKTPEDLLSSEEGVEQVRTLIGRLEHGVFT</sequence>
<dbReference type="Pfam" id="PF09722">
    <property type="entry name" value="Xre_MbcA_ParS_C"/>
    <property type="match status" value="1"/>
</dbReference>
<feature type="domain" description="Antitoxin Xre/MbcA/ParS-like toxin-binding" evidence="1">
    <location>
        <begin position="19"/>
        <end position="69"/>
    </location>
</feature>
<dbReference type="RefSeq" id="WP_135955908.1">
    <property type="nucleotide sequence ID" value="NZ_JABCKY010000001.1"/>
</dbReference>
<dbReference type="EMBL" id="JABCKY010000001">
    <property type="protein sequence ID" value="NMT63490.1"/>
    <property type="molecule type" value="Genomic_DNA"/>
</dbReference>
<evidence type="ECO:0000313" key="2">
    <source>
        <dbReference type="EMBL" id="NMT63490.1"/>
    </source>
</evidence>
<dbReference type="InterPro" id="IPR024467">
    <property type="entry name" value="Xre/MbcA/ParS-like_toxin-bd"/>
</dbReference>
<evidence type="ECO:0000313" key="3">
    <source>
        <dbReference type="Proteomes" id="UP000567186"/>
    </source>
</evidence>